<dbReference type="Proteomes" id="UP000051017">
    <property type="component" value="Unassembled WGS sequence"/>
</dbReference>
<accession>A0A0R2Q952</accession>
<dbReference type="PROSITE" id="PS50893">
    <property type="entry name" value="ABC_TRANSPORTER_2"/>
    <property type="match status" value="1"/>
</dbReference>
<dbReference type="InterPro" id="IPR027417">
    <property type="entry name" value="P-loop_NTPase"/>
</dbReference>
<dbReference type="PANTHER" id="PTHR42734">
    <property type="entry name" value="METAL TRANSPORT SYSTEM ATP-BINDING PROTEIN TM_0124-RELATED"/>
    <property type="match status" value="1"/>
</dbReference>
<evidence type="ECO:0000256" key="1">
    <source>
        <dbReference type="ARBA" id="ARBA00005417"/>
    </source>
</evidence>
<dbReference type="AlphaFoldDB" id="A0A0R2Q952"/>
<keyword evidence="2" id="KW-0813">Transport</keyword>
<dbReference type="Pfam" id="PF00005">
    <property type="entry name" value="ABC_tran"/>
    <property type="match status" value="1"/>
</dbReference>
<comment type="similarity">
    <text evidence="1">Belongs to the ABC transporter superfamily.</text>
</comment>
<dbReference type="SMART" id="SM00382">
    <property type="entry name" value="AAA"/>
    <property type="match status" value="1"/>
</dbReference>
<dbReference type="Gene3D" id="3.40.50.300">
    <property type="entry name" value="P-loop containing nucleotide triphosphate hydrolases"/>
    <property type="match status" value="1"/>
</dbReference>
<dbReference type="EMBL" id="LIBJ01000272">
    <property type="protein sequence ID" value="KRO46556.1"/>
    <property type="molecule type" value="Genomic_DNA"/>
</dbReference>
<dbReference type="InterPro" id="IPR050153">
    <property type="entry name" value="Metal_Ion_Import_ABC"/>
</dbReference>
<dbReference type="SUPFAM" id="SSF52540">
    <property type="entry name" value="P-loop containing nucleoside triphosphate hydrolases"/>
    <property type="match status" value="1"/>
</dbReference>
<proteinExistence type="inferred from homology"/>
<comment type="caution">
    <text evidence="6">The sequence shown here is derived from an EMBL/GenBank/DDBJ whole genome shotgun (WGS) entry which is preliminary data.</text>
</comment>
<evidence type="ECO:0000313" key="7">
    <source>
        <dbReference type="Proteomes" id="UP000051017"/>
    </source>
</evidence>
<dbReference type="InterPro" id="IPR003439">
    <property type="entry name" value="ABC_transporter-like_ATP-bd"/>
</dbReference>
<evidence type="ECO:0000259" key="5">
    <source>
        <dbReference type="PROSITE" id="PS50893"/>
    </source>
</evidence>
<dbReference type="GO" id="GO:0005524">
    <property type="term" value="F:ATP binding"/>
    <property type="evidence" value="ECO:0007669"/>
    <property type="project" value="UniProtKB-KW"/>
</dbReference>
<reference evidence="6 7" key="1">
    <citation type="submission" date="2015-10" db="EMBL/GenBank/DDBJ databases">
        <title>Metagenome-Assembled Genomes uncover a global brackish microbiome.</title>
        <authorList>
            <person name="Hugerth L.W."/>
            <person name="Larsson J."/>
            <person name="Alneberg J."/>
            <person name="Lindh M.V."/>
            <person name="Legrand C."/>
            <person name="Pinhassi J."/>
            <person name="Andersson A.F."/>
        </authorList>
    </citation>
    <scope>NUCLEOTIDE SEQUENCE [LARGE SCALE GENOMIC DNA]</scope>
    <source>
        <strain evidence="6">BACL6 MAG-120924-bin43</strain>
    </source>
</reference>
<evidence type="ECO:0000313" key="6">
    <source>
        <dbReference type="EMBL" id="KRO46556.1"/>
    </source>
</evidence>
<dbReference type="GO" id="GO:0016887">
    <property type="term" value="F:ATP hydrolysis activity"/>
    <property type="evidence" value="ECO:0007669"/>
    <property type="project" value="InterPro"/>
</dbReference>
<dbReference type="CDD" id="cd03235">
    <property type="entry name" value="ABC_Metallic_Cations"/>
    <property type="match status" value="1"/>
</dbReference>
<evidence type="ECO:0000256" key="2">
    <source>
        <dbReference type="ARBA" id="ARBA00022448"/>
    </source>
</evidence>
<dbReference type="InterPro" id="IPR003593">
    <property type="entry name" value="AAA+_ATPase"/>
</dbReference>
<evidence type="ECO:0000256" key="4">
    <source>
        <dbReference type="ARBA" id="ARBA00022840"/>
    </source>
</evidence>
<keyword evidence="3" id="KW-0547">Nucleotide-binding</keyword>
<dbReference type="PANTHER" id="PTHR42734:SF5">
    <property type="entry name" value="IRON TRANSPORT SYSTEM ATP-BINDING PROTEIN HI_0361-RELATED"/>
    <property type="match status" value="1"/>
</dbReference>
<name>A0A0R2Q952_9ACTN</name>
<sequence>MSTSTTAAHSPISADHLCVGYGKRPVVEGVTLDMQPGELLVLIGTNGSGKSTLLKTLAGLIKPVHGDLHLLGEHAGQLPKRVAYLPQHPVSSHTLPLCVRDMVAMGRYAHLGLVKHASPRDREIVEESMVRVGIDAQAALPIRDLSGGQQQRTHLAQVLARQAEVLLLDEPTAGLDLNGRKLVADLVSAERARGVTVVMATHELLDAEHATSVLLLAQRVVSVGPPDVALRDEYLRECFGFTQPH</sequence>
<evidence type="ECO:0000256" key="3">
    <source>
        <dbReference type="ARBA" id="ARBA00022741"/>
    </source>
</evidence>
<protein>
    <recommendedName>
        <fullName evidence="5">ABC transporter domain-containing protein</fullName>
    </recommendedName>
</protein>
<feature type="domain" description="ABC transporter" evidence="5">
    <location>
        <begin position="12"/>
        <end position="243"/>
    </location>
</feature>
<organism evidence="6 7">
    <name type="scientific">Acidimicrobiia bacterium BACL6 MAG-120924-bin43</name>
    <dbReference type="NCBI Taxonomy" id="1655583"/>
    <lineage>
        <taxon>Bacteria</taxon>
        <taxon>Bacillati</taxon>
        <taxon>Actinomycetota</taxon>
        <taxon>Acidimicrobiia</taxon>
        <taxon>acIV cluster</taxon>
    </lineage>
</organism>
<gene>
    <name evidence="6" type="ORF">ABR75_03225</name>
</gene>
<keyword evidence="4" id="KW-0067">ATP-binding</keyword>